<dbReference type="InterPro" id="IPR003736">
    <property type="entry name" value="PAAI_dom"/>
</dbReference>
<accession>A0A841LAF6</accession>
<comment type="caution">
    <text evidence="3">The sequence shown here is derived from an EMBL/GenBank/DDBJ whole genome shotgun (WGS) entry which is preliminary data.</text>
</comment>
<proteinExistence type="predicted"/>
<sequence length="150" mass="15975">MAMTDAELLERMNKFVPPTAILLGQELLEVDSAAGRVRMKFQPGPECCNPMGHVQGGFVVAMLDDAAAFAAIVKSGERIGIPTIELKASFFAPAKSGVPLFAEGRCLKLGKRIAFMEADLFDEAGTLLARLTTSAVPIPATTAPNLVERK</sequence>
<keyword evidence="1" id="KW-0378">Hydrolase</keyword>
<evidence type="ECO:0000313" key="4">
    <source>
        <dbReference type="Proteomes" id="UP000538147"/>
    </source>
</evidence>
<dbReference type="InterPro" id="IPR006683">
    <property type="entry name" value="Thioestr_dom"/>
</dbReference>
<dbReference type="RefSeq" id="WP_184199405.1">
    <property type="nucleotide sequence ID" value="NZ_BMOX01000061.1"/>
</dbReference>
<dbReference type="PANTHER" id="PTHR43240:SF1">
    <property type="entry name" value="BLR5584 PROTEIN"/>
    <property type="match status" value="1"/>
</dbReference>
<keyword evidence="4" id="KW-1185">Reference proteome</keyword>
<evidence type="ECO:0000313" key="3">
    <source>
        <dbReference type="EMBL" id="MBB6227943.1"/>
    </source>
</evidence>
<name>A0A841LAF6_9SPHN</name>
<evidence type="ECO:0000256" key="1">
    <source>
        <dbReference type="ARBA" id="ARBA00022801"/>
    </source>
</evidence>
<dbReference type="GO" id="GO:0061522">
    <property type="term" value="F:1,4-dihydroxy-2-naphthoyl-CoA thioesterase activity"/>
    <property type="evidence" value="ECO:0007669"/>
    <property type="project" value="TreeGrafter"/>
</dbReference>
<dbReference type="SUPFAM" id="SSF54637">
    <property type="entry name" value="Thioesterase/thiol ester dehydrase-isomerase"/>
    <property type="match status" value="1"/>
</dbReference>
<gene>
    <name evidence="3" type="ORF">FHS79_002125</name>
</gene>
<dbReference type="GO" id="GO:0005829">
    <property type="term" value="C:cytosol"/>
    <property type="evidence" value="ECO:0007669"/>
    <property type="project" value="TreeGrafter"/>
</dbReference>
<dbReference type="NCBIfam" id="TIGR00369">
    <property type="entry name" value="unchar_dom_1"/>
    <property type="match status" value="1"/>
</dbReference>
<dbReference type="InterPro" id="IPR029069">
    <property type="entry name" value="HotDog_dom_sf"/>
</dbReference>
<dbReference type="Gene3D" id="3.10.129.10">
    <property type="entry name" value="Hotdog Thioesterase"/>
    <property type="match status" value="1"/>
</dbReference>
<dbReference type="Proteomes" id="UP000538147">
    <property type="component" value="Unassembled WGS sequence"/>
</dbReference>
<dbReference type="EMBL" id="JACIIV010000014">
    <property type="protein sequence ID" value="MBB6227943.1"/>
    <property type="molecule type" value="Genomic_DNA"/>
</dbReference>
<reference evidence="3 4" key="1">
    <citation type="submission" date="2020-08" db="EMBL/GenBank/DDBJ databases">
        <title>Genomic Encyclopedia of Type Strains, Phase IV (KMG-IV): sequencing the most valuable type-strain genomes for metagenomic binning, comparative biology and taxonomic classification.</title>
        <authorList>
            <person name="Goeker M."/>
        </authorList>
    </citation>
    <scope>NUCLEOTIDE SEQUENCE [LARGE SCALE GENOMIC DNA]</scope>
    <source>
        <strain evidence="3 4">DSM 102189</strain>
    </source>
</reference>
<protein>
    <submittedName>
        <fullName evidence="3">Uncharacterized protein (TIGR00369 family)</fullName>
    </submittedName>
</protein>
<dbReference type="Pfam" id="PF03061">
    <property type="entry name" value="4HBT"/>
    <property type="match status" value="1"/>
</dbReference>
<dbReference type="CDD" id="cd03443">
    <property type="entry name" value="PaaI_thioesterase"/>
    <property type="match status" value="1"/>
</dbReference>
<evidence type="ECO:0000259" key="2">
    <source>
        <dbReference type="Pfam" id="PF03061"/>
    </source>
</evidence>
<dbReference type="PANTHER" id="PTHR43240">
    <property type="entry name" value="1,4-DIHYDROXY-2-NAPHTHOYL-COA THIOESTERASE 1"/>
    <property type="match status" value="1"/>
</dbReference>
<organism evidence="3 4">
    <name type="scientific">Polymorphobacter multimanifer</name>
    <dbReference type="NCBI Taxonomy" id="1070431"/>
    <lineage>
        <taxon>Bacteria</taxon>
        <taxon>Pseudomonadati</taxon>
        <taxon>Pseudomonadota</taxon>
        <taxon>Alphaproteobacteria</taxon>
        <taxon>Sphingomonadales</taxon>
        <taxon>Sphingosinicellaceae</taxon>
        <taxon>Polymorphobacter</taxon>
    </lineage>
</organism>
<dbReference type="AlphaFoldDB" id="A0A841LAF6"/>
<feature type="domain" description="Thioesterase" evidence="2">
    <location>
        <begin position="51"/>
        <end position="128"/>
    </location>
</feature>